<dbReference type="InterPro" id="IPR034741">
    <property type="entry name" value="Terpene_cyclase-like_1_C"/>
</dbReference>
<evidence type="ECO:0000256" key="3">
    <source>
        <dbReference type="ARBA" id="ARBA00023211"/>
    </source>
</evidence>
<evidence type="ECO:0000313" key="8">
    <source>
        <dbReference type="Proteomes" id="UP000694864"/>
    </source>
</evidence>
<evidence type="ECO:0000259" key="7">
    <source>
        <dbReference type="Pfam" id="PF03936"/>
    </source>
</evidence>
<keyword evidence="2" id="KW-0460">Magnesium</keyword>
<dbReference type="PANTHER" id="PTHR31225">
    <property type="entry name" value="OS04G0344100 PROTEIN-RELATED"/>
    <property type="match status" value="1"/>
</dbReference>
<reference evidence="8" key="1">
    <citation type="journal article" date="2014" name="Nat. Commun.">
        <title>The emerging biofuel crop Camelina sativa retains a highly undifferentiated hexaploid genome structure.</title>
        <authorList>
            <person name="Kagale S."/>
            <person name="Koh C."/>
            <person name="Nixon J."/>
            <person name="Bollina V."/>
            <person name="Clarke W.E."/>
            <person name="Tuteja R."/>
            <person name="Spillane C."/>
            <person name="Robinson S.J."/>
            <person name="Links M.G."/>
            <person name="Clarke C."/>
            <person name="Higgins E.E."/>
            <person name="Huebert T."/>
            <person name="Sharpe A.G."/>
            <person name="Parkin I.A."/>
        </authorList>
    </citation>
    <scope>NUCLEOTIDE SEQUENCE [LARGE SCALE GENOMIC DNA]</scope>
    <source>
        <strain evidence="8">cv. DH55</strain>
    </source>
</reference>
<dbReference type="Gene3D" id="1.50.10.130">
    <property type="entry name" value="Terpene synthase, N-terminal domain"/>
    <property type="match status" value="1"/>
</dbReference>
<sequence>MLYVVHRLCMYINISDSINNVAKLLTCDTSNKVFTMETFTLFGTQVSLLSPNVVSKLSRFPLTSFARKHTKQFCLKTRECELHESTRTFKKLPPSHWGDHFLHLPINVSDMDTLTKEMNVLKPTVRKMLMYSQDAEETKKRILLIYKLVALGLAYHFEDEIDDNLKHSFGKIETNMAGEIDLSTVSVMFWVFRTYGYNLSSDVFKRFKGKDGKFEECLIEDVKGLLSLYEASQLGTSTEDILDEAMSFASSHLEYLAGGTCPPHISRLIQNALYMPQHHNAEILFASEYIWFYGQEDVHNKVLLELAKLNFKFLQLHWIHELKTLTKWWNDQDLTSKLPPYFRDRMVECHLYGVIMYFEPQYSFGRITLAKFLVLLTVVDDTCDRYGSVPEVAKLLDCVERWDPDFGESLPDYLKTVFKFTLDVFEDCERAGKCEQGRSFNVEGALKEFKILQRSHLNYAEWAKTEKVPTFEEYLEVGGVGVTMYATLAMGFLGLGPRAREQGYEWLNSRPKLVHDLATKGRLMNDKTGFKDDMGRGFIANAVNYYMKEHGATEEETYTDFHKLVRDLEKSVNSEFLKINKGVPREILSRAINCGKMMDVTYRSDDGYTRPKGKFTEYVASLFVDHMDASLKIN</sequence>
<dbReference type="InterPro" id="IPR044814">
    <property type="entry name" value="Terpene_cyclase_plant_C1"/>
</dbReference>
<proteinExistence type="inferred from homology"/>
<gene>
    <name evidence="9" type="primary">LOC104751958</name>
</gene>
<feature type="domain" description="Terpene synthase metal-binding" evidence="7">
    <location>
        <begin position="331"/>
        <end position="570"/>
    </location>
</feature>
<evidence type="ECO:0000256" key="2">
    <source>
        <dbReference type="ARBA" id="ARBA00022842"/>
    </source>
</evidence>
<dbReference type="PANTHER" id="PTHR31225:SF242">
    <property type="entry name" value="TERPENOID SYNTHASE 9"/>
    <property type="match status" value="1"/>
</dbReference>
<dbReference type="InterPro" id="IPR008949">
    <property type="entry name" value="Isoprenoid_synthase_dom_sf"/>
</dbReference>
<comment type="similarity">
    <text evidence="5">Belongs to the terpene synthase family. Tpsa subfamily.</text>
</comment>
<dbReference type="Pfam" id="PF01397">
    <property type="entry name" value="Terpene_synth"/>
    <property type="match status" value="1"/>
</dbReference>
<dbReference type="InterPro" id="IPR005630">
    <property type="entry name" value="Terpene_synthase_metal-bd"/>
</dbReference>
<dbReference type="InterPro" id="IPR050148">
    <property type="entry name" value="Terpene_synthase-like"/>
</dbReference>
<keyword evidence="4" id="KW-0456">Lyase</keyword>
<organism evidence="8 9">
    <name type="scientific">Camelina sativa</name>
    <name type="common">False flax</name>
    <name type="synonym">Myagrum sativum</name>
    <dbReference type="NCBI Taxonomy" id="90675"/>
    <lineage>
        <taxon>Eukaryota</taxon>
        <taxon>Viridiplantae</taxon>
        <taxon>Streptophyta</taxon>
        <taxon>Embryophyta</taxon>
        <taxon>Tracheophyta</taxon>
        <taxon>Spermatophyta</taxon>
        <taxon>Magnoliopsida</taxon>
        <taxon>eudicotyledons</taxon>
        <taxon>Gunneridae</taxon>
        <taxon>Pentapetalae</taxon>
        <taxon>rosids</taxon>
        <taxon>malvids</taxon>
        <taxon>Brassicales</taxon>
        <taxon>Brassicaceae</taxon>
        <taxon>Camelineae</taxon>
        <taxon>Camelina</taxon>
    </lineage>
</organism>
<protein>
    <submittedName>
        <fullName evidence="9">Terpenoid synthase 5</fullName>
    </submittedName>
</protein>
<dbReference type="InterPro" id="IPR001906">
    <property type="entry name" value="Terpene_synth_N"/>
</dbReference>
<feature type="domain" description="Terpene synthase N-terminal" evidence="6">
    <location>
        <begin position="97"/>
        <end position="273"/>
    </location>
</feature>
<dbReference type="Gene3D" id="1.10.600.10">
    <property type="entry name" value="Farnesyl Diphosphate Synthase"/>
    <property type="match status" value="1"/>
</dbReference>
<name>A0ABM0WKC4_CAMSA</name>
<keyword evidence="8" id="KW-1185">Reference proteome</keyword>
<dbReference type="InterPro" id="IPR008930">
    <property type="entry name" value="Terpenoid_cyclase/PrenylTrfase"/>
</dbReference>
<evidence type="ECO:0000256" key="4">
    <source>
        <dbReference type="ARBA" id="ARBA00023239"/>
    </source>
</evidence>
<dbReference type="SFLD" id="SFLDS00005">
    <property type="entry name" value="Isoprenoid_Synthase_Type_I"/>
    <property type="match status" value="1"/>
</dbReference>
<dbReference type="SFLD" id="SFLDG01019">
    <property type="entry name" value="Terpene_Cyclase_Like_1_C_Termi"/>
    <property type="match status" value="1"/>
</dbReference>
<evidence type="ECO:0000259" key="6">
    <source>
        <dbReference type="Pfam" id="PF01397"/>
    </source>
</evidence>
<dbReference type="InterPro" id="IPR036965">
    <property type="entry name" value="Terpene_synth_N_sf"/>
</dbReference>
<accession>A0ABM0WKC4</accession>
<dbReference type="SUPFAM" id="SSF48239">
    <property type="entry name" value="Terpenoid cyclases/Protein prenyltransferases"/>
    <property type="match status" value="1"/>
</dbReference>
<dbReference type="Pfam" id="PF03936">
    <property type="entry name" value="Terpene_synth_C"/>
    <property type="match status" value="1"/>
</dbReference>
<evidence type="ECO:0000256" key="1">
    <source>
        <dbReference type="ARBA" id="ARBA00022723"/>
    </source>
</evidence>
<keyword evidence="3" id="KW-0464">Manganese</keyword>
<evidence type="ECO:0000313" key="9">
    <source>
        <dbReference type="RefSeq" id="XP_010472322.1"/>
    </source>
</evidence>
<dbReference type="CDD" id="cd00684">
    <property type="entry name" value="Terpene_cyclase_plant_C1"/>
    <property type="match status" value="1"/>
</dbReference>
<reference evidence="9" key="2">
    <citation type="submission" date="2025-08" db="UniProtKB">
        <authorList>
            <consortium name="RefSeq"/>
        </authorList>
    </citation>
    <scope>IDENTIFICATION</scope>
    <source>
        <tissue evidence="9">Leaf</tissue>
    </source>
</reference>
<dbReference type="GeneID" id="104751958"/>
<dbReference type="SUPFAM" id="SSF48576">
    <property type="entry name" value="Terpenoid synthases"/>
    <property type="match status" value="1"/>
</dbReference>
<dbReference type="Proteomes" id="UP000694864">
    <property type="component" value="Chromosome 16"/>
</dbReference>
<evidence type="ECO:0000256" key="5">
    <source>
        <dbReference type="ARBA" id="ARBA00038405"/>
    </source>
</evidence>
<keyword evidence="1" id="KW-0479">Metal-binding</keyword>
<dbReference type="RefSeq" id="XP_010472322.1">
    <property type="nucleotide sequence ID" value="XM_010474020.2"/>
</dbReference>